<keyword evidence="3" id="KW-0963">Cytoplasm</keyword>
<dbReference type="PANTHER" id="PTHR21373:SF0">
    <property type="entry name" value="N-ALPHA-ACETYLTRANSFERASE 35, NATC AUXILIARY SUBUNIT"/>
    <property type="match status" value="1"/>
</dbReference>
<dbReference type="InterPro" id="IPR007244">
    <property type="entry name" value="Naa35_N"/>
</dbReference>
<dbReference type="OrthoDB" id="269405at2759"/>
<evidence type="ECO:0000256" key="2">
    <source>
        <dbReference type="ARBA" id="ARBA00006289"/>
    </source>
</evidence>
<dbReference type="PANTHER" id="PTHR21373">
    <property type="entry name" value="GLUCOSE REPRESSIBLE PROTEIN MAK10"/>
    <property type="match status" value="1"/>
</dbReference>
<name>M5G6I5_DACPD</name>
<dbReference type="RefSeq" id="XP_040632760.1">
    <property type="nucleotide sequence ID" value="XM_040769719.1"/>
</dbReference>
<dbReference type="EMBL" id="JH795856">
    <property type="protein sequence ID" value="EJU05866.1"/>
    <property type="molecule type" value="Genomic_DNA"/>
</dbReference>
<dbReference type="AlphaFoldDB" id="M5G6I5"/>
<comment type="subcellular location">
    <subcellularLocation>
        <location evidence="1">Cytoplasm</location>
    </subcellularLocation>
</comment>
<proteinExistence type="inferred from homology"/>
<dbReference type="Pfam" id="PF25789">
    <property type="entry name" value="TPR_NAA35"/>
    <property type="match status" value="1"/>
</dbReference>
<evidence type="ECO:0000256" key="1">
    <source>
        <dbReference type="ARBA" id="ARBA00004496"/>
    </source>
</evidence>
<organism evidence="6 7">
    <name type="scientific">Dacryopinax primogenitus (strain DJM 731)</name>
    <name type="common">Brown rot fungus</name>
    <dbReference type="NCBI Taxonomy" id="1858805"/>
    <lineage>
        <taxon>Eukaryota</taxon>
        <taxon>Fungi</taxon>
        <taxon>Dikarya</taxon>
        <taxon>Basidiomycota</taxon>
        <taxon>Agaricomycotina</taxon>
        <taxon>Dacrymycetes</taxon>
        <taxon>Dacrymycetales</taxon>
        <taxon>Dacrymycetaceae</taxon>
        <taxon>Dacryopinax</taxon>
    </lineage>
</organism>
<dbReference type="HOGENOM" id="CLU_017051_0_0_1"/>
<accession>M5G6I5</accession>
<gene>
    <name evidence="6" type="ORF">DACRYDRAFT_113890</name>
</gene>
<dbReference type="GO" id="GO:0031417">
    <property type="term" value="C:NatC complex"/>
    <property type="evidence" value="ECO:0007669"/>
    <property type="project" value="InterPro"/>
</dbReference>
<dbReference type="OMA" id="WILDRSF"/>
<dbReference type="Proteomes" id="UP000030653">
    <property type="component" value="Unassembled WGS sequence"/>
</dbReference>
<feature type="domain" description="NAA35-like N-terminal" evidence="4">
    <location>
        <begin position="2"/>
        <end position="155"/>
    </location>
</feature>
<evidence type="ECO:0000256" key="3">
    <source>
        <dbReference type="ARBA" id="ARBA00022490"/>
    </source>
</evidence>
<comment type="similarity">
    <text evidence="2">Belongs to the MAK10 family.</text>
</comment>
<evidence type="ECO:0000313" key="7">
    <source>
        <dbReference type="Proteomes" id="UP000030653"/>
    </source>
</evidence>
<dbReference type="InterPro" id="IPR057982">
    <property type="entry name" value="TPR_NAA35"/>
</dbReference>
<dbReference type="GeneID" id="63684781"/>
<dbReference type="Pfam" id="PF04112">
    <property type="entry name" value="Mak10"/>
    <property type="match status" value="1"/>
</dbReference>
<sequence length="662" mass="75864">MPNFTMMDAMNAIKIGDSRMDSGYGNGNLGDKPVFNVHERLLPDEVCWLIDQTFAAEMAWHQGITLTQTVFTNLYVLHLGTYHFWSTLQGVEPCDRQRPEQLINLVLAAGVLGMAKSVDLAWREFAKGCVYEHEDWQADKAGMIMMEHVSTKEVLSLIKTAVDWLQTYDGIESRSRHALLERLQLRKLWLDALHLRLPADCGQLWAHVAQIRHTLGRIRMIPIESPVASSAARLAIDCNVKRRLRFTSPLEELTLPSLNETWDFFDELLAGLGDACDISDKRSPLNWENLLLLVSRQKPQPRYSAFVRASTSYAMYDGSRVLGELAPEWLADTVLQELAGLLAGTPQYLLGITTREDLVSSMQQCILKFAELLSNYYTTLCHNRPRQRRIYSNALVHWRDLLLLTADLEHRFVAAYPNFKHEGKLLKRLHLTMQYYRCGLALEVVFSGFELELYYRSEWLPIFRFVSALLRRQCNIVNGLLSEVLENTHLSASGLYLQTQSSLLSALQAIVYGSIMGLLSCDPGRFLLCGQRVQHNMERRFKWALPENGIQDDLQPDWTGNWDWVQEHAVGDENHLRKEAIKWFNNAQASLDGLLRGVDRAPFYDLCRQPLRSALGDLIRTCDKSRRFWHKTIESGVSITGQIDWAPLAHPWFLVPHERLDK</sequence>
<reference evidence="6 7" key="1">
    <citation type="journal article" date="2012" name="Science">
        <title>The Paleozoic origin of enzymatic lignin decomposition reconstructed from 31 fungal genomes.</title>
        <authorList>
            <person name="Floudas D."/>
            <person name="Binder M."/>
            <person name="Riley R."/>
            <person name="Barry K."/>
            <person name="Blanchette R.A."/>
            <person name="Henrissat B."/>
            <person name="Martinez A.T."/>
            <person name="Otillar R."/>
            <person name="Spatafora J.W."/>
            <person name="Yadav J.S."/>
            <person name="Aerts A."/>
            <person name="Benoit I."/>
            <person name="Boyd A."/>
            <person name="Carlson A."/>
            <person name="Copeland A."/>
            <person name="Coutinho P.M."/>
            <person name="de Vries R.P."/>
            <person name="Ferreira P."/>
            <person name="Findley K."/>
            <person name="Foster B."/>
            <person name="Gaskell J."/>
            <person name="Glotzer D."/>
            <person name="Gorecki P."/>
            <person name="Heitman J."/>
            <person name="Hesse C."/>
            <person name="Hori C."/>
            <person name="Igarashi K."/>
            <person name="Jurgens J.A."/>
            <person name="Kallen N."/>
            <person name="Kersten P."/>
            <person name="Kohler A."/>
            <person name="Kuees U."/>
            <person name="Kumar T.K.A."/>
            <person name="Kuo A."/>
            <person name="LaButti K."/>
            <person name="Larrondo L.F."/>
            <person name="Lindquist E."/>
            <person name="Ling A."/>
            <person name="Lombard V."/>
            <person name="Lucas S."/>
            <person name="Lundell T."/>
            <person name="Martin R."/>
            <person name="McLaughlin D.J."/>
            <person name="Morgenstern I."/>
            <person name="Morin E."/>
            <person name="Murat C."/>
            <person name="Nagy L.G."/>
            <person name="Nolan M."/>
            <person name="Ohm R.A."/>
            <person name="Patyshakuliyeva A."/>
            <person name="Rokas A."/>
            <person name="Ruiz-Duenas F.J."/>
            <person name="Sabat G."/>
            <person name="Salamov A."/>
            <person name="Samejima M."/>
            <person name="Schmutz J."/>
            <person name="Slot J.C."/>
            <person name="St John F."/>
            <person name="Stenlid J."/>
            <person name="Sun H."/>
            <person name="Sun S."/>
            <person name="Syed K."/>
            <person name="Tsang A."/>
            <person name="Wiebenga A."/>
            <person name="Young D."/>
            <person name="Pisabarro A."/>
            <person name="Eastwood D.C."/>
            <person name="Martin F."/>
            <person name="Cullen D."/>
            <person name="Grigoriev I.V."/>
            <person name="Hibbett D.S."/>
        </authorList>
    </citation>
    <scope>NUCLEOTIDE SEQUENCE [LARGE SCALE GENOMIC DNA]</scope>
    <source>
        <strain evidence="6 7">DJM-731 SS1</strain>
    </source>
</reference>
<evidence type="ECO:0000259" key="5">
    <source>
        <dbReference type="Pfam" id="PF25789"/>
    </source>
</evidence>
<dbReference type="STRING" id="1858805.M5G6I5"/>
<protein>
    <recommendedName>
        <fullName evidence="8">Mak10-domain-containing protein</fullName>
    </recommendedName>
</protein>
<evidence type="ECO:0008006" key="8">
    <source>
        <dbReference type="Google" id="ProtNLM"/>
    </source>
</evidence>
<feature type="domain" description="NAA35-like TPR repeats" evidence="5">
    <location>
        <begin position="276"/>
        <end position="491"/>
    </location>
</feature>
<evidence type="ECO:0000259" key="4">
    <source>
        <dbReference type="Pfam" id="PF04112"/>
    </source>
</evidence>
<keyword evidence="7" id="KW-1185">Reference proteome</keyword>
<dbReference type="InterPro" id="IPR057983">
    <property type="entry name" value="NAA35-like_N"/>
</dbReference>
<evidence type="ECO:0000313" key="6">
    <source>
        <dbReference type="EMBL" id="EJU05866.1"/>
    </source>
</evidence>